<dbReference type="GeneID" id="30150194"/>
<evidence type="ECO:0000256" key="3">
    <source>
        <dbReference type="ARBA" id="ARBA00018341"/>
    </source>
</evidence>
<gene>
    <name evidence="7" type="ORF">BABINDRAFT_6020</name>
</gene>
<dbReference type="Pfam" id="PF17053">
    <property type="entry name" value="GEP5"/>
    <property type="match status" value="1"/>
</dbReference>
<evidence type="ECO:0000313" key="7">
    <source>
        <dbReference type="EMBL" id="ODQ83163.1"/>
    </source>
</evidence>
<keyword evidence="8" id="KW-1185">Reference proteome</keyword>
<organism evidence="7 8">
    <name type="scientific">Babjeviella inositovora NRRL Y-12698</name>
    <dbReference type="NCBI Taxonomy" id="984486"/>
    <lineage>
        <taxon>Eukaryota</taxon>
        <taxon>Fungi</taxon>
        <taxon>Dikarya</taxon>
        <taxon>Ascomycota</taxon>
        <taxon>Saccharomycotina</taxon>
        <taxon>Pichiomycetes</taxon>
        <taxon>Serinales incertae sedis</taxon>
        <taxon>Babjeviella</taxon>
    </lineage>
</organism>
<sequence length="347" mass="40447">MSYPIRAFRTIVRKTSQLPLDHKAVSYLRKYAKHSFKQPLTKRNFEAIDTHTTLLDRALRLDVSPLETLIELAYKQGAKPDNYRDRPPWLKHFTSTRVGSTDVDDLVYRWPQIHLAERHSKSQEYQKTYRTSLEAQKRDFQQRYAFSIHNIEALVLSESFNISSDTACPPPTTIPLTEPSVVESPLVRLDISQIEALYKLVCHTTSLITHYKKALLPFQAEVPPHQLGHPVANVRIKNITARKIEALQAFFNNDFMNMSLENLRHLEALVKTEQNYKLFNMERYIKQGNSLFPAERLLRKIKNRYTGFTRKQYAFGEVLGEDSRAQKTNELVLPSVVMWKLNKEQEM</sequence>
<dbReference type="EMBL" id="KV454426">
    <property type="protein sequence ID" value="ODQ83163.1"/>
    <property type="molecule type" value="Genomic_DNA"/>
</dbReference>
<evidence type="ECO:0000256" key="2">
    <source>
        <dbReference type="ARBA" id="ARBA00008036"/>
    </source>
</evidence>
<evidence type="ECO:0000256" key="5">
    <source>
        <dbReference type="ARBA" id="ARBA00025061"/>
    </source>
</evidence>
<dbReference type="Proteomes" id="UP000094336">
    <property type="component" value="Unassembled WGS sequence"/>
</dbReference>
<keyword evidence="4 6" id="KW-0496">Mitochondrion</keyword>
<evidence type="ECO:0000256" key="6">
    <source>
        <dbReference type="RuleBase" id="RU363007"/>
    </source>
</evidence>
<reference evidence="8" key="1">
    <citation type="submission" date="2016-05" db="EMBL/GenBank/DDBJ databases">
        <title>Comparative genomics of biotechnologically important yeasts.</title>
        <authorList>
            <consortium name="DOE Joint Genome Institute"/>
            <person name="Riley R."/>
            <person name="Haridas S."/>
            <person name="Wolfe K.H."/>
            <person name="Lopes M.R."/>
            <person name="Hittinger C.T."/>
            <person name="Goker M."/>
            <person name="Salamov A."/>
            <person name="Wisecaver J."/>
            <person name="Long T.M."/>
            <person name="Aerts A.L."/>
            <person name="Barry K."/>
            <person name="Choi C."/>
            <person name="Clum A."/>
            <person name="Coughlan A.Y."/>
            <person name="Deshpande S."/>
            <person name="Douglass A.P."/>
            <person name="Hanson S.J."/>
            <person name="Klenk H.-P."/>
            <person name="Labutti K."/>
            <person name="Lapidus A."/>
            <person name="Lindquist E."/>
            <person name="Lipzen A."/>
            <person name="Meier-Kolthoff J.P."/>
            <person name="Ohm R.A."/>
            <person name="Otillar R.P."/>
            <person name="Pangilinan J."/>
            <person name="Peng Y."/>
            <person name="Rokas A."/>
            <person name="Rosa C.A."/>
            <person name="Scheuner C."/>
            <person name="Sibirny A.A."/>
            <person name="Slot J.C."/>
            <person name="Stielow J.B."/>
            <person name="Sun H."/>
            <person name="Kurtzman C.P."/>
            <person name="Blackwell M."/>
            <person name="Grigoriev I.V."/>
            <person name="Jeffries T.W."/>
        </authorList>
    </citation>
    <scope>NUCLEOTIDE SEQUENCE [LARGE SCALE GENOMIC DNA]</scope>
    <source>
        <strain evidence="8">NRRL Y-12698</strain>
    </source>
</reference>
<evidence type="ECO:0000256" key="1">
    <source>
        <dbReference type="ARBA" id="ARBA00004173"/>
    </source>
</evidence>
<comment type="similarity">
    <text evidence="2 6">Belongs to the GEP5 family.</text>
</comment>
<protein>
    <recommendedName>
        <fullName evidence="3 6">Genetic interactor of prohibitin 5, mitochondrial</fullName>
    </recommendedName>
</protein>
<comment type="subcellular location">
    <subcellularLocation>
        <location evidence="1 6">Mitochondrion</location>
    </subcellularLocation>
</comment>
<name>A0A1E3QZQ9_9ASCO</name>
<dbReference type="AlphaFoldDB" id="A0A1E3QZQ9"/>
<dbReference type="RefSeq" id="XP_018988491.1">
    <property type="nucleotide sequence ID" value="XM_019132341.1"/>
</dbReference>
<dbReference type="InterPro" id="IPR031455">
    <property type="entry name" value="Gep5"/>
</dbReference>
<evidence type="ECO:0000313" key="8">
    <source>
        <dbReference type="Proteomes" id="UP000094336"/>
    </source>
</evidence>
<dbReference type="GO" id="GO:0005739">
    <property type="term" value="C:mitochondrion"/>
    <property type="evidence" value="ECO:0007669"/>
    <property type="project" value="UniProtKB-SubCell"/>
</dbReference>
<accession>A0A1E3QZQ9</accession>
<comment type="function">
    <text evidence="5 6">Essential for respiratory growth and required for maintenance of mtDNA. Required for cell survival in the absence of prohibitins.</text>
</comment>
<proteinExistence type="inferred from homology"/>
<evidence type="ECO:0000256" key="4">
    <source>
        <dbReference type="ARBA" id="ARBA00023128"/>
    </source>
</evidence>